<accession>X1J455</accession>
<evidence type="ECO:0008006" key="3">
    <source>
        <dbReference type="Google" id="ProtNLM"/>
    </source>
</evidence>
<proteinExistence type="predicted"/>
<feature type="compositionally biased region" description="Polar residues" evidence="1">
    <location>
        <begin position="46"/>
        <end position="57"/>
    </location>
</feature>
<comment type="caution">
    <text evidence="2">The sequence shown here is derived from an EMBL/GenBank/DDBJ whole genome shotgun (WGS) entry which is preliminary data.</text>
</comment>
<organism evidence="2">
    <name type="scientific">marine sediment metagenome</name>
    <dbReference type="NCBI Taxonomy" id="412755"/>
    <lineage>
        <taxon>unclassified sequences</taxon>
        <taxon>metagenomes</taxon>
        <taxon>ecological metagenomes</taxon>
    </lineage>
</organism>
<feature type="non-terminal residue" evidence="2">
    <location>
        <position position="1"/>
    </location>
</feature>
<evidence type="ECO:0000256" key="1">
    <source>
        <dbReference type="SAM" id="MobiDB-lite"/>
    </source>
</evidence>
<reference evidence="2" key="1">
    <citation type="journal article" date="2014" name="Front. Microbiol.">
        <title>High frequency of phylogenetically diverse reductive dehalogenase-homologous genes in deep subseafloor sedimentary metagenomes.</title>
        <authorList>
            <person name="Kawai M."/>
            <person name="Futagami T."/>
            <person name="Toyoda A."/>
            <person name="Takaki Y."/>
            <person name="Nishi S."/>
            <person name="Hori S."/>
            <person name="Arai W."/>
            <person name="Tsubouchi T."/>
            <person name="Morono Y."/>
            <person name="Uchiyama I."/>
            <person name="Ito T."/>
            <person name="Fujiyama A."/>
            <person name="Inagaki F."/>
            <person name="Takami H."/>
        </authorList>
    </citation>
    <scope>NUCLEOTIDE SEQUENCE</scope>
    <source>
        <strain evidence="2">Expedition CK06-06</strain>
    </source>
</reference>
<sequence>KGKVDKLRGLKENVILGKLIPARVLDASEGRLSYPLSGEGHEETKTTSLQLDTQITP</sequence>
<feature type="region of interest" description="Disordered" evidence="1">
    <location>
        <begin position="34"/>
        <end position="57"/>
    </location>
</feature>
<dbReference type="AlphaFoldDB" id="X1J455"/>
<protein>
    <recommendedName>
        <fullName evidence="3">RNA polymerase Rpb1 domain-containing protein</fullName>
    </recommendedName>
</protein>
<evidence type="ECO:0000313" key="2">
    <source>
        <dbReference type="EMBL" id="GAH76285.1"/>
    </source>
</evidence>
<gene>
    <name evidence="2" type="ORF">S03H2_42583</name>
</gene>
<dbReference type="EMBL" id="BARU01026519">
    <property type="protein sequence ID" value="GAH76285.1"/>
    <property type="molecule type" value="Genomic_DNA"/>
</dbReference>
<name>X1J455_9ZZZZ</name>
<dbReference type="Gene3D" id="1.10.150.390">
    <property type="match status" value="1"/>
</dbReference>